<gene>
    <name evidence="1" type="ORF">KUV23_14240</name>
</gene>
<accession>A0ABS7NA93</accession>
<comment type="caution">
    <text evidence="1">The sequence shown here is derived from an EMBL/GenBank/DDBJ whole genome shotgun (WGS) entry which is preliminary data.</text>
</comment>
<sequence length="361" mass="41885">MIKKYWLLILIVAYYTCKNKTSGPITGLEVITMHSEFSNKPDFILDTTFIPLEFCEDCIIGDFTKVLKLEDGFVISDKQISGQVYKFSDKGIFQFRIGNKGDGLGNYVLPFDISLVPGTDRLAVLDQNQQKILFYALSDGSFIEEIPINFQAKSIHFISPNKLAIHFDGQFSGLEKDSLAGILDLKSNEYTYKGVFDFSKTDQNLTAGDFFETPIDLLFSKSLNDTVYRVTEKGFFPKYRLDFGTKTVSDDIKVLPVMDMRMKMMQEMPFYHNGNIIENEGYLFFLWWGDDEFEIMSVWEKEKKLLYNYNGRELIFKRPFYIDDEFMYCFLTNADYENLDAEQPFLGLSENHLIIKLTLKE</sequence>
<keyword evidence="2" id="KW-1185">Reference proteome</keyword>
<evidence type="ECO:0000313" key="1">
    <source>
        <dbReference type="EMBL" id="MBY5952145.1"/>
    </source>
</evidence>
<organism evidence="1 2">
    <name type="scientific">Algoriphagus marincola</name>
    <dbReference type="NCBI Taxonomy" id="264027"/>
    <lineage>
        <taxon>Bacteria</taxon>
        <taxon>Pseudomonadati</taxon>
        <taxon>Bacteroidota</taxon>
        <taxon>Cytophagia</taxon>
        <taxon>Cytophagales</taxon>
        <taxon>Cyclobacteriaceae</taxon>
        <taxon>Algoriphagus</taxon>
    </lineage>
</organism>
<dbReference type="Pfam" id="PF17170">
    <property type="entry name" value="DUF5128"/>
    <property type="match status" value="1"/>
</dbReference>
<dbReference type="RefSeq" id="WP_222584573.1">
    <property type="nucleotide sequence ID" value="NZ_JAHVHP010000002.1"/>
</dbReference>
<name>A0ABS7NA93_9BACT</name>
<reference evidence="1 2" key="1">
    <citation type="submission" date="2021-06" db="EMBL/GenBank/DDBJ databases">
        <title>44 bacteria genomes isolated from Dapeng, Shenzhen.</title>
        <authorList>
            <person name="Zheng W."/>
            <person name="Yu S."/>
            <person name="Huang Y."/>
        </authorList>
    </citation>
    <scope>NUCLEOTIDE SEQUENCE [LARGE SCALE GENOMIC DNA]</scope>
    <source>
        <strain evidence="1 2">DP5N14-6</strain>
    </source>
</reference>
<protein>
    <submittedName>
        <fullName evidence="1">6-bladed beta-propeller</fullName>
    </submittedName>
</protein>
<dbReference type="Gene3D" id="2.120.10.30">
    <property type="entry name" value="TolB, C-terminal domain"/>
    <property type="match status" value="1"/>
</dbReference>
<dbReference type="Proteomes" id="UP000766609">
    <property type="component" value="Unassembled WGS sequence"/>
</dbReference>
<dbReference type="InterPro" id="IPR011042">
    <property type="entry name" value="6-blade_b-propeller_TolB-like"/>
</dbReference>
<dbReference type="EMBL" id="JAHVHP010000002">
    <property type="protein sequence ID" value="MBY5952145.1"/>
    <property type="molecule type" value="Genomic_DNA"/>
</dbReference>
<proteinExistence type="predicted"/>
<dbReference type="SUPFAM" id="SSF75011">
    <property type="entry name" value="3-carboxy-cis,cis-mucoante lactonizing enzyme"/>
    <property type="match status" value="1"/>
</dbReference>
<evidence type="ECO:0000313" key="2">
    <source>
        <dbReference type="Proteomes" id="UP000766609"/>
    </source>
</evidence>